<protein>
    <submittedName>
        <fullName evidence="1">Uncharacterized protein</fullName>
    </submittedName>
</protein>
<reference evidence="1" key="1">
    <citation type="submission" date="2022-11" db="EMBL/GenBank/DDBJ databases">
        <title>Genome Resource of Sclerotinia nivalis Strain SnTB1, a Plant Pathogen Isolated from American Ginseng.</title>
        <authorList>
            <person name="Fan S."/>
        </authorList>
    </citation>
    <scope>NUCLEOTIDE SEQUENCE</scope>
    <source>
        <strain evidence="1">SnTB1</strain>
    </source>
</reference>
<keyword evidence="2" id="KW-1185">Reference proteome</keyword>
<name>A0A9X0ALV1_9HELO</name>
<evidence type="ECO:0000313" key="1">
    <source>
        <dbReference type="EMBL" id="KAJ8065090.1"/>
    </source>
</evidence>
<evidence type="ECO:0000313" key="2">
    <source>
        <dbReference type="Proteomes" id="UP001152300"/>
    </source>
</evidence>
<organism evidence="1 2">
    <name type="scientific">Sclerotinia nivalis</name>
    <dbReference type="NCBI Taxonomy" id="352851"/>
    <lineage>
        <taxon>Eukaryota</taxon>
        <taxon>Fungi</taxon>
        <taxon>Dikarya</taxon>
        <taxon>Ascomycota</taxon>
        <taxon>Pezizomycotina</taxon>
        <taxon>Leotiomycetes</taxon>
        <taxon>Helotiales</taxon>
        <taxon>Sclerotiniaceae</taxon>
        <taxon>Sclerotinia</taxon>
    </lineage>
</organism>
<comment type="caution">
    <text evidence="1">The sequence shown here is derived from an EMBL/GenBank/DDBJ whole genome shotgun (WGS) entry which is preliminary data.</text>
</comment>
<gene>
    <name evidence="1" type="ORF">OCU04_005803</name>
</gene>
<dbReference type="EMBL" id="JAPEIS010000006">
    <property type="protein sequence ID" value="KAJ8065090.1"/>
    <property type="molecule type" value="Genomic_DNA"/>
</dbReference>
<sequence>MSFQSSAFAQSYFLMANISNLDIISSHPIKDGLCAFRRRFESIRINLGVVESSNTVQAVLSAATGIVAKDLVLDLILALQNEPAARILPSRNGHGALLRDLSSQITLPLLESNNFDIISAIPLVERVINFVSDVEIWNAVFDLVARTSTNDITPPTAFEKAVLDTPLRSSSASQRGIE</sequence>
<dbReference type="AlphaFoldDB" id="A0A9X0ALV1"/>
<accession>A0A9X0ALV1</accession>
<dbReference type="OrthoDB" id="3549610at2759"/>
<proteinExistence type="predicted"/>
<dbReference type="Proteomes" id="UP001152300">
    <property type="component" value="Unassembled WGS sequence"/>
</dbReference>